<dbReference type="Pfam" id="PF01655">
    <property type="entry name" value="Ribosomal_L32e"/>
    <property type="match status" value="1"/>
</dbReference>
<feature type="compositionally biased region" description="Low complexity" evidence="4">
    <location>
        <begin position="1"/>
        <end position="25"/>
    </location>
</feature>
<dbReference type="InterPro" id="IPR036351">
    <property type="entry name" value="Ribosomal_eL32_sf"/>
</dbReference>
<gene>
    <name evidence="5" type="primary">rpl32e</name>
    <name evidence="5" type="ORF">J4215_05925</name>
</gene>
<evidence type="ECO:0000256" key="2">
    <source>
        <dbReference type="ARBA" id="ARBA00022980"/>
    </source>
</evidence>
<accession>A0A8T4L6A7</accession>
<dbReference type="EMBL" id="JAGVWC010000012">
    <property type="protein sequence ID" value="MBS3062094.1"/>
    <property type="molecule type" value="Genomic_DNA"/>
</dbReference>
<evidence type="ECO:0000256" key="1">
    <source>
        <dbReference type="ARBA" id="ARBA00008431"/>
    </source>
</evidence>
<evidence type="ECO:0000313" key="6">
    <source>
        <dbReference type="Proteomes" id="UP000675968"/>
    </source>
</evidence>
<dbReference type="GO" id="GO:1990904">
    <property type="term" value="C:ribonucleoprotein complex"/>
    <property type="evidence" value="ECO:0007669"/>
    <property type="project" value="UniProtKB-KW"/>
</dbReference>
<comment type="similarity">
    <text evidence="1">Belongs to the eukaryotic ribosomal protein eL32 family.</text>
</comment>
<dbReference type="Proteomes" id="UP000675968">
    <property type="component" value="Unassembled WGS sequence"/>
</dbReference>
<name>A0A8T4L6A7_9ARCH</name>
<comment type="caution">
    <text evidence="5">The sequence shown here is derived from an EMBL/GenBank/DDBJ whole genome shotgun (WGS) entry which is preliminary data.</text>
</comment>
<keyword evidence="2 5" id="KW-0689">Ribosomal protein</keyword>
<reference evidence="5" key="1">
    <citation type="submission" date="2021-03" db="EMBL/GenBank/DDBJ databases">
        <authorList>
            <person name="Jaffe A."/>
        </authorList>
    </citation>
    <scope>NUCLEOTIDE SEQUENCE</scope>
    <source>
        <strain evidence="5">RIFCSPLOWO2_01_FULL_AR10_48_17</strain>
    </source>
</reference>
<feature type="region of interest" description="Disordered" evidence="4">
    <location>
        <begin position="1"/>
        <end position="39"/>
    </location>
</feature>
<dbReference type="SMART" id="SM01393">
    <property type="entry name" value="Ribosomal_L32e"/>
    <property type="match status" value="1"/>
</dbReference>
<proteinExistence type="inferred from homology"/>
<dbReference type="InterPro" id="IPR001515">
    <property type="entry name" value="Ribosomal_eL32"/>
</dbReference>
<sequence>MVTKKTAKANPKAAAKPQAAPSAPKTAKKAGPRKGKAKDIKIKRLQKKIKVKYRPMFRGRFGSRSVRRVSLEKWQKWRRTRGVDTRRNQEDGLVVDSGYRTPNDIRGLHPSGYSEMRVFSPSEVVAKPNVVLRIGRTVGKAKRKLILAKAREIGIEVLN</sequence>
<dbReference type="GO" id="GO:0006412">
    <property type="term" value="P:translation"/>
    <property type="evidence" value="ECO:0007669"/>
    <property type="project" value="InterPro"/>
</dbReference>
<dbReference type="SUPFAM" id="SSF52042">
    <property type="entry name" value="Ribosomal protein L32e"/>
    <property type="match status" value="1"/>
</dbReference>
<organism evidence="5 6">
    <name type="scientific">Candidatus Iainarchaeum sp</name>
    <dbReference type="NCBI Taxonomy" id="3101447"/>
    <lineage>
        <taxon>Archaea</taxon>
        <taxon>Candidatus Iainarchaeota</taxon>
        <taxon>Candidatus Iainarchaeia</taxon>
        <taxon>Candidatus Iainarchaeales</taxon>
        <taxon>Candidatus Iainarchaeaceae</taxon>
        <taxon>Candidatus Iainarchaeum</taxon>
    </lineage>
</organism>
<keyword evidence="3" id="KW-0687">Ribonucleoprotein</keyword>
<reference evidence="5" key="2">
    <citation type="submission" date="2021-05" db="EMBL/GenBank/DDBJ databases">
        <title>Protein family content uncovers lineage relationships and bacterial pathway maintenance mechanisms in DPANN archaea.</title>
        <authorList>
            <person name="Castelle C.J."/>
            <person name="Meheust R."/>
            <person name="Jaffe A.L."/>
            <person name="Seitz K."/>
            <person name="Gong X."/>
            <person name="Baker B.J."/>
            <person name="Banfield J.F."/>
        </authorList>
    </citation>
    <scope>NUCLEOTIDE SEQUENCE</scope>
    <source>
        <strain evidence="5">RIFCSPLOWO2_01_FULL_AR10_48_17</strain>
    </source>
</reference>
<protein>
    <submittedName>
        <fullName evidence="5">50S ribosomal protein L32e</fullName>
    </submittedName>
</protein>
<feature type="compositionally biased region" description="Basic residues" evidence="4">
    <location>
        <begin position="26"/>
        <end position="36"/>
    </location>
</feature>
<dbReference type="GO" id="GO:0005840">
    <property type="term" value="C:ribosome"/>
    <property type="evidence" value="ECO:0007669"/>
    <property type="project" value="UniProtKB-KW"/>
</dbReference>
<dbReference type="AlphaFoldDB" id="A0A8T4L6A7"/>
<dbReference type="GO" id="GO:0003735">
    <property type="term" value="F:structural constituent of ribosome"/>
    <property type="evidence" value="ECO:0007669"/>
    <property type="project" value="InterPro"/>
</dbReference>
<evidence type="ECO:0000313" key="5">
    <source>
        <dbReference type="EMBL" id="MBS3062094.1"/>
    </source>
</evidence>
<evidence type="ECO:0000256" key="4">
    <source>
        <dbReference type="SAM" id="MobiDB-lite"/>
    </source>
</evidence>
<evidence type="ECO:0000256" key="3">
    <source>
        <dbReference type="ARBA" id="ARBA00023274"/>
    </source>
</evidence>